<organism evidence="3 4">
    <name type="scientific">Clytia hemisphaerica</name>
    <dbReference type="NCBI Taxonomy" id="252671"/>
    <lineage>
        <taxon>Eukaryota</taxon>
        <taxon>Metazoa</taxon>
        <taxon>Cnidaria</taxon>
        <taxon>Hydrozoa</taxon>
        <taxon>Hydroidolina</taxon>
        <taxon>Leptothecata</taxon>
        <taxon>Obeliida</taxon>
        <taxon>Clytiidae</taxon>
        <taxon>Clytia</taxon>
    </lineage>
</organism>
<proteinExistence type="predicted"/>
<dbReference type="GO" id="GO:0006508">
    <property type="term" value="P:proteolysis"/>
    <property type="evidence" value="ECO:0007669"/>
    <property type="project" value="InterPro"/>
</dbReference>
<evidence type="ECO:0000259" key="2">
    <source>
        <dbReference type="PROSITE" id="PS50240"/>
    </source>
</evidence>
<dbReference type="Gene3D" id="2.40.10.10">
    <property type="entry name" value="Trypsin-like serine proteases"/>
    <property type="match status" value="1"/>
</dbReference>
<protein>
    <recommendedName>
        <fullName evidence="2">Peptidase S1 domain-containing protein</fullName>
    </recommendedName>
</protein>
<dbReference type="PANTHER" id="PTHR24257">
    <property type="entry name" value="CHYMOTRYPSIN-LIKE ELASTASE FAMILY MEMBER"/>
    <property type="match status" value="1"/>
</dbReference>
<accession>A0A7M5XIM0</accession>
<dbReference type="AlphaFoldDB" id="A0A7M5XIM0"/>
<dbReference type="InterPro" id="IPR050850">
    <property type="entry name" value="Peptidase_S1_Elastase_sf"/>
</dbReference>
<evidence type="ECO:0000313" key="4">
    <source>
        <dbReference type="Proteomes" id="UP000594262"/>
    </source>
</evidence>
<dbReference type="Pfam" id="PF00089">
    <property type="entry name" value="Trypsin"/>
    <property type="match status" value="1"/>
</dbReference>
<name>A0A7M5XIM0_9CNID</name>
<dbReference type="GO" id="GO:0005615">
    <property type="term" value="C:extracellular space"/>
    <property type="evidence" value="ECO:0007669"/>
    <property type="project" value="TreeGrafter"/>
</dbReference>
<dbReference type="OrthoDB" id="5965507at2759"/>
<dbReference type="InterPro" id="IPR001314">
    <property type="entry name" value="Peptidase_S1A"/>
</dbReference>
<dbReference type="SUPFAM" id="SSF50494">
    <property type="entry name" value="Trypsin-like serine proteases"/>
    <property type="match status" value="1"/>
</dbReference>
<dbReference type="Proteomes" id="UP000594262">
    <property type="component" value="Unplaced"/>
</dbReference>
<dbReference type="InterPro" id="IPR009003">
    <property type="entry name" value="Peptidase_S1_PA"/>
</dbReference>
<feature type="domain" description="Peptidase S1" evidence="2">
    <location>
        <begin position="1"/>
        <end position="149"/>
    </location>
</feature>
<dbReference type="GO" id="GO:0004252">
    <property type="term" value="F:serine-type endopeptidase activity"/>
    <property type="evidence" value="ECO:0007669"/>
    <property type="project" value="InterPro"/>
</dbReference>
<evidence type="ECO:0000313" key="3">
    <source>
        <dbReference type="EnsemblMetazoa" id="CLYHEMP023862.1"/>
    </source>
</evidence>
<dbReference type="InterPro" id="IPR043504">
    <property type="entry name" value="Peptidase_S1_PA_chymotrypsin"/>
</dbReference>
<reference evidence="3" key="1">
    <citation type="submission" date="2021-01" db="UniProtKB">
        <authorList>
            <consortium name="EnsemblMetazoa"/>
        </authorList>
    </citation>
    <scope>IDENTIFICATION</scope>
</reference>
<keyword evidence="1" id="KW-1015">Disulfide bond</keyword>
<dbReference type="EnsemblMetazoa" id="CLYHEMT023862.1">
    <property type="protein sequence ID" value="CLYHEMP023862.1"/>
    <property type="gene ID" value="CLYHEMG023862"/>
</dbReference>
<dbReference type="SMART" id="SM00020">
    <property type="entry name" value="Tryp_SPc"/>
    <property type="match status" value="1"/>
</dbReference>
<dbReference type="PANTHER" id="PTHR24257:SF17">
    <property type="match status" value="1"/>
</dbReference>
<keyword evidence="4" id="KW-1185">Reference proteome</keyword>
<dbReference type="InterPro" id="IPR001254">
    <property type="entry name" value="Trypsin_dom"/>
</dbReference>
<dbReference type="PROSITE" id="PS50240">
    <property type="entry name" value="TRYPSIN_DOM"/>
    <property type="match status" value="1"/>
</dbReference>
<dbReference type="PROSITE" id="PS00135">
    <property type="entry name" value="TRYPSIN_SER"/>
    <property type="match status" value="1"/>
</dbReference>
<dbReference type="InterPro" id="IPR033116">
    <property type="entry name" value="TRYPSIN_SER"/>
</dbReference>
<dbReference type="PRINTS" id="PR00722">
    <property type="entry name" value="CHYMOTRYPSIN"/>
</dbReference>
<evidence type="ECO:0000256" key="1">
    <source>
        <dbReference type="ARBA" id="ARBA00023157"/>
    </source>
</evidence>
<sequence>MHPSFRRDENNTPISDIALIQLSSKLNMNDRVVRACLPQQGVYPTIGKRCYITGWGDLSFEGSSPARLQQAKLPVIRSDGETVDVGYNSPREGVSNACQGDSGGPLSCQRDDGTWQVEGAASYVLNRCQYLSAYAPLNKYLSWVKRYVPGL</sequence>